<protein>
    <submittedName>
        <fullName evidence="2">Uncharacterized protein</fullName>
    </submittedName>
</protein>
<organism evidence="2 3">
    <name type="scientific">Actinoallomurus iriomotensis</name>
    <dbReference type="NCBI Taxonomy" id="478107"/>
    <lineage>
        <taxon>Bacteria</taxon>
        <taxon>Bacillati</taxon>
        <taxon>Actinomycetota</taxon>
        <taxon>Actinomycetes</taxon>
        <taxon>Streptosporangiales</taxon>
        <taxon>Thermomonosporaceae</taxon>
        <taxon>Actinoallomurus</taxon>
    </lineage>
</organism>
<accession>A0A9W6RB89</accession>
<gene>
    <name evidence="2" type="ORF">Airi01_009460</name>
</gene>
<evidence type="ECO:0000313" key="2">
    <source>
        <dbReference type="EMBL" id="GLY72679.1"/>
    </source>
</evidence>
<dbReference type="AlphaFoldDB" id="A0A9W6RB89"/>
<comment type="caution">
    <text evidence="2">The sequence shown here is derived from an EMBL/GenBank/DDBJ whole genome shotgun (WGS) entry which is preliminary data.</text>
</comment>
<evidence type="ECO:0000256" key="1">
    <source>
        <dbReference type="SAM" id="MobiDB-lite"/>
    </source>
</evidence>
<dbReference type="RefSeq" id="WP_285617816.1">
    <property type="nucleotide sequence ID" value="NZ_BSTJ01000001.1"/>
</dbReference>
<dbReference type="EMBL" id="BSTJ01000001">
    <property type="protein sequence ID" value="GLY72679.1"/>
    <property type="molecule type" value="Genomic_DNA"/>
</dbReference>
<evidence type="ECO:0000313" key="3">
    <source>
        <dbReference type="Proteomes" id="UP001165135"/>
    </source>
</evidence>
<sequence length="109" mass="11971">MAAGDRLTHPRTPAGARRARRRTRRADATEKTGVIMNASRGGWNDPELDALAEGLRIAHARVADLSPLVRPQMTRHLLVITDLAKRDAALALRRLESFLGDLDGDENVP</sequence>
<reference evidence="2" key="1">
    <citation type="submission" date="2023-03" db="EMBL/GenBank/DDBJ databases">
        <title>Actinoallomurus iriomotensis NBRC 103681.</title>
        <authorList>
            <person name="Ichikawa N."/>
            <person name="Sato H."/>
            <person name="Tonouchi N."/>
        </authorList>
    </citation>
    <scope>NUCLEOTIDE SEQUENCE</scope>
    <source>
        <strain evidence="2">NBRC 103681</strain>
    </source>
</reference>
<dbReference type="Proteomes" id="UP001165135">
    <property type="component" value="Unassembled WGS sequence"/>
</dbReference>
<name>A0A9W6RB89_9ACTN</name>
<feature type="region of interest" description="Disordered" evidence="1">
    <location>
        <begin position="1"/>
        <end position="39"/>
    </location>
</feature>
<proteinExistence type="predicted"/>